<dbReference type="SUPFAM" id="SSF56322">
    <property type="entry name" value="ADC synthase"/>
    <property type="match status" value="1"/>
</dbReference>
<evidence type="ECO:0000259" key="2">
    <source>
        <dbReference type="Pfam" id="PF04715"/>
    </source>
</evidence>
<feature type="non-terminal residue" evidence="3">
    <location>
        <position position="252"/>
    </location>
</feature>
<sequence>MKHLSITELPHLTDSVQWFERLRPLGNALMLDSVARSSGDYRYRYDILTAAPENLYRHKDGITWHKPSTSDTWQSLTTAPFETLHAALPSPVDSHQMPFTGGLAGYWGYELNESLEPGRIKPRRSSHPSMLVGLYLWAVVVDHHTGRTWLVAHPDMSEEKRHRIEQRLHKQATVFSSAFHLNTPFSASMSPSEYQNAFQHIKDWIAAGDCYQVNLTQRFSADYQGDPWSAYLALRSASPTPFAAFLDFEELK</sequence>
<feature type="domain" description="Anthranilate synthase component I N-terminal" evidence="2">
    <location>
        <begin position="15"/>
        <end position="150"/>
    </location>
</feature>
<feature type="domain" description="Chorismate-utilising enzyme C-terminal" evidence="1">
    <location>
        <begin position="192"/>
        <end position="249"/>
    </location>
</feature>
<accession>A0AAV4JFB6</accession>
<dbReference type="GO" id="GO:0046820">
    <property type="term" value="F:4-amino-4-deoxychorismate synthase activity"/>
    <property type="evidence" value="ECO:0007669"/>
    <property type="project" value="TreeGrafter"/>
</dbReference>
<dbReference type="EMBL" id="BMAT01010126">
    <property type="protein sequence ID" value="GFS20578.1"/>
    <property type="molecule type" value="Genomic_DNA"/>
</dbReference>
<organism evidence="3 4">
    <name type="scientific">Elysia marginata</name>
    <dbReference type="NCBI Taxonomy" id="1093978"/>
    <lineage>
        <taxon>Eukaryota</taxon>
        <taxon>Metazoa</taxon>
        <taxon>Spiralia</taxon>
        <taxon>Lophotrochozoa</taxon>
        <taxon>Mollusca</taxon>
        <taxon>Gastropoda</taxon>
        <taxon>Heterobranchia</taxon>
        <taxon>Euthyneura</taxon>
        <taxon>Panpulmonata</taxon>
        <taxon>Sacoglossa</taxon>
        <taxon>Placobranchoidea</taxon>
        <taxon>Plakobranchidae</taxon>
        <taxon>Elysia</taxon>
    </lineage>
</organism>
<dbReference type="InterPro" id="IPR006805">
    <property type="entry name" value="Anth_synth_I_N"/>
</dbReference>
<dbReference type="InterPro" id="IPR005801">
    <property type="entry name" value="ADC_synthase"/>
</dbReference>
<name>A0AAV4JFB6_9GAST</name>
<dbReference type="InterPro" id="IPR015890">
    <property type="entry name" value="Chorismate_C"/>
</dbReference>
<evidence type="ECO:0000259" key="1">
    <source>
        <dbReference type="Pfam" id="PF00425"/>
    </source>
</evidence>
<dbReference type="GO" id="GO:0000162">
    <property type="term" value="P:L-tryptophan biosynthetic process"/>
    <property type="evidence" value="ECO:0007669"/>
    <property type="project" value="TreeGrafter"/>
</dbReference>
<dbReference type="Proteomes" id="UP000762676">
    <property type="component" value="Unassembled WGS sequence"/>
</dbReference>
<evidence type="ECO:0000313" key="3">
    <source>
        <dbReference type="EMBL" id="GFS20578.1"/>
    </source>
</evidence>
<dbReference type="Gene3D" id="3.60.120.10">
    <property type="entry name" value="Anthranilate synthase"/>
    <property type="match status" value="1"/>
</dbReference>
<protein>
    <submittedName>
        <fullName evidence="3">Aminodeoxychorismate synthase, component I</fullName>
    </submittedName>
</protein>
<dbReference type="AlphaFoldDB" id="A0AAV4JFB6"/>
<evidence type="ECO:0000313" key="4">
    <source>
        <dbReference type="Proteomes" id="UP000762676"/>
    </source>
</evidence>
<dbReference type="PANTHER" id="PTHR11236:SF50">
    <property type="entry name" value="AMINODEOXYCHORISMATE SYNTHASE COMPONENT 1"/>
    <property type="match status" value="1"/>
</dbReference>
<proteinExistence type="predicted"/>
<dbReference type="Pfam" id="PF00425">
    <property type="entry name" value="Chorismate_bind"/>
    <property type="match status" value="1"/>
</dbReference>
<gene>
    <name evidence="3" type="ORF">ElyMa_005060100</name>
</gene>
<keyword evidence="4" id="KW-1185">Reference proteome</keyword>
<reference evidence="3 4" key="1">
    <citation type="journal article" date="2021" name="Elife">
        <title>Chloroplast acquisition without the gene transfer in kleptoplastic sea slugs, Plakobranchus ocellatus.</title>
        <authorList>
            <person name="Maeda T."/>
            <person name="Takahashi S."/>
            <person name="Yoshida T."/>
            <person name="Shimamura S."/>
            <person name="Takaki Y."/>
            <person name="Nagai Y."/>
            <person name="Toyoda A."/>
            <person name="Suzuki Y."/>
            <person name="Arimoto A."/>
            <person name="Ishii H."/>
            <person name="Satoh N."/>
            <person name="Nishiyama T."/>
            <person name="Hasebe M."/>
            <person name="Maruyama T."/>
            <person name="Minagawa J."/>
            <person name="Obokata J."/>
            <person name="Shigenobu S."/>
        </authorList>
    </citation>
    <scope>NUCLEOTIDE SEQUENCE [LARGE SCALE GENOMIC DNA]</scope>
</reference>
<comment type="caution">
    <text evidence="3">The sequence shown here is derived from an EMBL/GenBank/DDBJ whole genome shotgun (WGS) entry which is preliminary data.</text>
</comment>
<dbReference type="Pfam" id="PF04715">
    <property type="entry name" value="Anth_synt_I_N"/>
    <property type="match status" value="1"/>
</dbReference>
<dbReference type="PANTHER" id="PTHR11236">
    <property type="entry name" value="AMINOBENZOATE/ANTHRANILATE SYNTHASE"/>
    <property type="match status" value="1"/>
</dbReference>
<dbReference type="InterPro" id="IPR019999">
    <property type="entry name" value="Anth_synth_I-like"/>
</dbReference>